<protein>
    <submittedName>
        <fullName evidence="1">Uncharacterized protein</fullName>
    </submittedName>
</protein>
<reference evidence="1 2" key="1">
    <citation type="journal article" date="2021" name="BMC Genomics">
        <title>Datura genome reveals duplications of psychoactive alkaloid biosynthetic genes and high mutation rate following tissue culture.</title>
        <authorList>
            <person name="Rajewski A."/>
            <person name="Carter-House D."/>
            <person name="Stajich J."/>
            <person name="Litt A."/>
        </authorList>
    </citation>
    <scope>NUCLEOTIDE SEQUENCE [LARGE SCALE GENOMIC DNA]</scope>
    <source>
        <strain evidence="1">AR-01</strain>
    </source>
</reference>
<comment type="caution">
    <text evidence="1">The sequence shown here is derived from an EMBL/GenBank/DDBJ whole genome shotgun (WGS) entry which is preliminary data.</text>
</comment>
<accession>A0ABS8W2N9</accession>
<dbReference type="EMBL" id="JACEIK010006272">
    <property type="protein sequence ID" value="MCE2055405.1"/>
    <property type="molecule type" value="Genomic_DNA"/>
</dbReference>
<keyword evidence="2" id="KW-1185">Reference proteome</keyword>
<dbReference type="Proteomes" id="UP000823775">
    <property type="component" value="Unassembled WGS sequence"/>
</dbReference>
<evidence type="ECO:0000313" key="1">
    <source>
        <dbReference type="EMBL" id="MCE2055405.1"/>
    </source>
</evidence>
<sequence>SYPFSLNDDGGANPTRKTHIGLRDNHAQTDDFHHVKCVNAPLSALVGMRRIDCLVAVKAVPRTFACQSSLNEKEMRASLPARVLYYDVHSFLTSLGNPPETGTYPFVVLVEAAVIQRMQALSGMIRCKVYVGGFLSPPSNPRAQSWTGGGNYQAGVR</sequence>
<name>A0ABS8W2N9_DATST</name>
<gene>
    <name evidence="1" type="ORF">HAX54_042530</name>
</gene>
<organism evidence="1 2">
    <name type="scientific">Datura stramonium</name>
    <name type="common">Jimsonweed</name>
    <name type="synonym">Common thornapple</name>
    <dbReference type="NCBI Taxonomy" id="4076"/>
    <lineage>
        <taxon>Eukaryota</taxon>
        <taxon>Viridiplantae</taxon>
        <taxon>Streptophyta</taxon>
        <taxon>Embryophyta</taxon>
        <taxon>Tracheophyta</taxon>
        <taxon>Spermatophyta</taxon>
        <taxon>Magnoliopsida</taxon>
        <taxon>eudicotyledons</taxon>
        <taxon>Gunneridae</taxon>
        <taxon>Pentapetalae</taxon>
        <taxon>asterids</taxon>
        <taxon>lamiids</taxon>
        <taxon>Solanales</taxon>
        <taxon>Solanaceae</taxon>
        <taxon>Solanoideae</taxon>
        <taxon>Datureae</taxon>
        <taxon>Datura</taxon>
    </lineage>
</organism>
<evidence type="ECO:0000313" key="2">
    <source>
        <dbReference type="Proteomes" id="UP000823775"/>
    </source>
</evidence>
<proteinExistence type="predicted"/>
<feature type="non-terminal residue" evidence="1">
    <location>
        <position position="1"/>
    </location>
</feature>